<feature type="transmembrane region" description="Helical" evidence="1">
    <location>
        <begin position="29"/>
        <end position="47"/>
    </location>
</feature>
<dbReference type="AlphaFoldDB" id="A0AAJ6XNF4"/>
<evidence type="ECO:0000256" key="1">
    <source>
        <dbReference type="SAM" id="Phobius"/>
    </source>
</evidence>
<name>A0AAJ6XNF4_POPEU</name>
<evidence type="ECO:0000313" key="4">
    <source>
        <dbReference type="RefSeq" id="XP_011025106.1"/>
    </source>
</evidence>
<feature type="chain" id="PRO_5042543482" evidence="2">
    <location>
        <begin position="22"/>
        <end position="205"/>
    </location>
</feature>
<keyword evidence="3" id="KW-1185">Reference proteome</keyword>
<feature type="signal peptide" evidence="2">
    <location>
        <begin position="1"/>
        <end position="21"/>
    </location>
</feature>
<keyword evidence="2" id="KW-0732">Signal</keyword>
<keyword evidence="1" id="KW-0472">Membrane</keyword>
<reference evidence="4" key="1">
    <citation type="submission" date="2025-08" db="UniProtKB">
        <authorList>
            <consortium name="RefSeq"/>
        </authorList>
    </citation>
    <scope>IDENTIFICATION</scope>
</reference>
<dbReference type="RefSeq" id="XP_011025106.1">
    <property type="nucleotide sequence ID" value="XM_011026804.1"/>
</dbReference>
<dbReference type="Proteomes" id="UP000694918">
    <property type="component" value="Unplaced"/>
</dbReference>
<protein>
    <submittedName>
        <fullName evidence="4">Uncharacterized protein LOC105126067</fullName>
    </submittedName>
</protein>
<dbReference type="KEGG" id="peu:105126067"/>
<organism evidence="3 4">
    <name type="scientific">Populus euphratica</name>
    <name type="common">Euphrates poplar</name>
    <dbReference type="NCBI Taxonomy" id="75702"/>
    <lineage>
        <taxon>Eukaryota</taxon>
        <taxon>Viridiplantae</taxon>
        <taxon>Streptophyta</taxon>
        <taxon>Embryophyta</taxon>
        <taxon>Tracheophyta</taxon>
        <taxon>Spermatophyta</taxon>
        <taxon>Magnoliopsida</taxon>
        <taxon>eudicotyledons</taxon>
        <taxon>Gunneridae</taxon>
        <taxon>Pentapetalae</taxon>
        <taxon>rosids</taxon>
        <taxon>fabids</taxon>
        <taxon>Malpighiales</taxon>
        <taxon>Salicaceae</taxon>
        <taxon>Saliceae</taxon>
        <taxon>Populus</taxon>
    </lineage>
</organism>
<keyword evidence="1" id="KW-1133">Transmembrane helix</keyword>
<gene>
    <name evidence="4" type="primary">LOC105126067</name>
</gene>
<sequence>MASCSLIWLSLFALVAIESTSQRLFRTDAFLLFSSPLLNVAWFILFSHPIWNISSDKNGLFFVFSVKLTLAMPIVGFTKRLSSSVLWIQIYRLGVPYIGSTATREADFDLSSSFLSPATPATLGRECSDYDVVLGGSIYDPAYYSSLFEDGQYSRRLRLDQNSGVCDDGSTSSAEASQVKVTTRRAFEAVDVGIRKFVLDNGDFQ</sequence>
<dbReference type="PANTHER" id="PTHR35471">
    <property type="entry name" value="OS07G0223700 PROTEIN"/>
    <property type="match status" value="1"/>
</dbReference>
<feature type="transmembrane region" description="Helical" evidence="1">
    <location>
        <begin position="59"/>
        <end position="77"/>
    </location>
</feature>
<evidence type="ECO:0000256" key="2">
    <source>
        <dbReference type="SAM" id="SignalP"/>
    </source>
</evidence>
<dbReference type="GeneID" id="105126067"/>
<proteinExistence type="predicted"/>
<evidence type="ECO:0000313" key="3">
    <source>
        <dbReference type="Proteomes" id="UP000694918"/>
    </source>
</evidence>
<keyword evidence="1" id="KW-0812">Transmembrane</keyword>
<accession>A0AAJ6XNF4</accession>
<dbReference type="PANTHER" id="PTHR35471:SF1">
    <property type="entry name" value="OS07G0223700 PROTEIN"/>
    <property type="match status" value="1"/>
</dbReference>